<evidence type="ECO:0000313" key="3">
    <source>
        <dbReference type="Proteomes" id="UP000177208"/>
    </source>
</evidence>
<proteinExistence type="predicted"/>
<evidence type="ECO:0000256" key="1">
    <source>
        <dbReference type="SAM" id="Phobius"/>
    </source>
</evidence>
<dbReference type="PANTHER" id="PTHR43019:SF23">
    <property type="entry name" value="PROTEASE DO-LIKE 5, CHLOROPLASTIC"/>
    <property type="match status" value="1"/>
</dbReference>
<organism evidence="2 3">
    <name type="scientific">Candidatus Roizmanbacteria bacterium RIFCSPHIGHO2_01_FULL_39_12c</name>
    <dbReference type="NCBI Taxonomy" id="1802031"/>
    <lineage>
        <taxon>Bacteria</taxon>
        <taxon>Candidatus Roizmaniibacteriota</taxon>
    </lineage>
</organism>
<name>A0A1F7GGQ5_9BACT</name>
<keyword evidence="1" id="KW-1133">Transmembrane helix</keyword>
<keyword evidence="1" id="KW-0472">Membrane</keyword>
<dbReference type="Proteomes" id="UP000177208">
    <property type="component" value="Unassembled WGS sequence"/>
</dbReference>
<evidence type="ECO:0000313" key="2">
    <source>
        <dbReference type="EMBL" id="OGK17712.1"/>
    </source>
</evidence>
<dbReference type="InterPro" id="IPR001940">
    <property type="entry name" value="Peptidase_S1C"/>
</dbReference>
<sequence>MCLSTFGLYEIYWFYRQWKSFNTANDLKHGNFTLWIYSLFAPLSSYSLFKHISNNVKETNDGKGLEAGGLAIVYFFFTRFWLGFLPLIPVQKKINLYWEKKYSNKLVRSNFGVWNWIVVGTVALIVVYAIFSEDTSTNTTSTTPVDTSVVEGYNQDEVASSVVNIFCPSTVTGEESTGGSGTIITEEGVILTNSHIIPQDKNNLHVDNTGCMVVLPDPNTGQPKEIYLAHPIVIPDLSDQYDLAYVSIYSAYYDEDEQKYAGVYPRKFPAFDDTTRCTNENVKLGESVRIFGYPAISGGYTLTVTDGLVSSFPGDGLIVTSAKISYGNSGGLAVDKNGCMVGVPSLVSSDENESLGVIYSMDLVNKFSTDVSNYLDNNK</sequence>
<dbReference type="PRINTS" id="PR00834">
    <property type="entry name" value="PROTEASES2C"/>
</dbReference>
<dbReference type="PANTHER" id="PTHR43019">
    <property type="entry name" value="SERINE ENDOPROTEASE DEGS"/>
    <property type="match status" value="1"/>
</dbReference>
<feature type="transmembrane region" description="Helical" evidence="1">
    <location>
        <begin position="69"/>
        <end position="90"/>
    </location>
</feature>
<dbReference type="InterPro" id="IPR009003">
    <property type="entry name" value="Peptidase_S1_PA"/>
</dbReference>
<dbReference type="SUPFAM" id="SSF50494">
    <property type="entry name" value="Trypsin-like serine proteases"/>
    <property type="match status" value="1"/>
</dbReference>
<dbReference type="Pfam" id="PF13365">
    <property type="entry name" value="Trypsin_2"/>
    <property type="match status" value="1"/>
</dbReference>
<keyword evidence="1" id="KW-0812">Transmembrane</keyword>
<dbReference type="InterPro" id="IPR043504">
    <property type="entry name" value="Peptidase_S1_PA_chymotrypsin"/>
</dbReference>
<dbReference type="GO" id="GO:0006508">
    <property type="term" value="P:proteolysis"/>
    <property type="evidence" value="ECO:0007669"/>
    <property type="project" value="InterPro"/>
</dbReference>
<dbReference type="EMBL" id="MFZG01000001">
    <property type="protein sequence ID" value="OGK17712.1"/>
    <property type="molecule type" value="Genomic_DNA"/>
</dbReference>
<feature type="transmembrane region" description="Helical" evidence="1">
    <location>
        <begin position="111"/>
        <end position="131"/>
    </location>
</feature>
<comment type="caution">
    <text evidence="2">The sequence shown here is derived from an EMBL/GenBank/DDBJ whole genome shotgun (WGS) entry which is preliminary data.</text>
</comment>
<dbReference type="AlphaFoldDB" id="A0A1F7GGQ5"/>
<gene>
    <name evidence="2" type="ORF">A2774_01995</name>
</gene>
<evidence type="ECO:0008006" key="4">
    <source>
        <dbReference type="Google" id="ProtNLM"/>
    </source>
</evidence>
<accession>A0A1F7GGQ5</accession>
<protein>
    <recommendedName>
        <fullName evidence="4">Serine protease</fullName>
    </recommendedName>
</protein>
<dbReference type="GO" id="GO:0004252">
    <property type="term" value="F:serine-type endopeptidase activity"/>
    <property type="evidence" value="ECO:0007669"/>
    <property type="project" value="InterPro"/>
</dbReference>
<reference evidence="2 3" key="1">
    <citation type="journal article" date="2016" name="Nat. Commun.">
        <title>Thousands of microbial genomes shed light on interconnected biogeochemical processes in an aquifer system.</title>
        <authorList>
            <person name="Anantharaman K."/>
            <person name="Brown C.T."/>
            <person name="Hug L.A."/>
            <person name="Sharon I."/>
            <person name="Castelle C.J."/>
            <person name="Probst A.J."/>
            <person name="Thomas B.C."/>
            <person name="Singh A."/>
            <person name="Wilkins M.J."/>
            <person name="Karaoz U."/>
            <person name="Brodie E.L."/>
            <person name="Williams K.H."/>
            <person name="Hubbard S.S."/>
            <person name="Banfield J.F."/>
        </authorList>
    </citation>
    <scope>NUCLEOTIDE SEQUENCE [LARGE SCALE GENOMIC DNA]</scope>
</reference>
<feature type="transmembrane region" description="Helical" evidence="1">
    <location>
        <begin position="32"/>
        <end position="49"/>
    </location>
</feature>
<dbReference type="Gene3D" id="2.40.10.10">
    <property type="entry name" value="Trypsin-like serine proteases"/>
    <property type="match status" value="2"/>
</dbReference>